<organism evidence="2 4">
    <name type="scientific">Adineta ricciae</name>
    <name type="common">Rotifer</name>
    <dbReference type="NCBI Taxonomy" id="249248"/>
    <lineage>
        <taxon>Eukaryota</taxon>
        <taxon>Metazoa</taxon>
        <taxon>Spiralia</taxon>
        <taxon>Gnathifera</taxon>
        <taxon>Rotifera</taxon>
        <taxon>Eurotatoria</taxon>
        <taxon>Bdelloidea</taxon>
        <taxon>Adinetida</taxon>
        <taxon>Adinetidae</taxon>
        <taxon>Adineta</taxon>
    </lineage>
</organism>
<proteinExistence type="predicted"/>
<evidence type="ECO:0000313" key="1">
    <source>
        <dbReference type="EMBL" id="CAF1076967.1"/>
    </source>
</evidence>
<gene>
    <name evidence="2" type="ORF">EDS130_LOCUS24291</name>
    <name evidence="1" type="ORF">XAT740_LOCUS17119</name>
</gene>
<sequence>MIFMSDGGDGSGQDPTGIVQEFKQQFGANHNFVCHTVGFGAGIAAGSSAAELLKNMASVGGGQVYSALTGTELQTVFNQIAANSTTSDELIERFSAIIAREINVKIMVDYL</sequence>
<dbReference type="OrthoDB" id="10060830at2759"/>
<evidence type="ECO:0000313" key="4">
    <source>
        <dbReference type="Proteomes" id="UP000663852"/>
    </source>
</evidence>
<keyword evidence="3" id="KW-1185">Reference proteome</keyword>
<reference evidence="2" key="1">
    <citation type="submission" date="2021-02" db="EMBL/GenBank/DDBJ databases">
        <authorList>
            <person name="Nowell W R."/>
        </authorList>
    </citation>
    <scope>NUCLEOTIDE SEQUENCE</scope>
</reference>
<evidence type="ECO:0008006" key="5">
    <source>
        <dbReference type="Google" id="ProtNLM"/>
    </source>
</evidence>
<comment type="caution">
    <text evidence="2">The sequence shown here is derived from an EMBL/GenBank/DDBJ whole genome shotgun (WGS) entry which is preliminary data.</text>
</comment>
<evidence type="ECO:0000313" key="3">
    <source>
        <dbReference type="Proteomes" id="UP000663828"/>
    </source>
</evidence>
<accession>A0A814V855</accession>
<dbReference type="EMBL" id="CAJNOJ010000137">
    <property type="protein sequence ID" value="CAF1181914.1"/>
    <property type="molecule type" value="Genomic_DNA"/>
</dbReference>
<evidence type="ECO:0000313" key="2">
    <source>
        <dbReference type="EMBL" id="CAF1181914.1"/>
    </source>
</evidence>
<dbReference type="EMBL" id="CAJNOR010001110">
    <property type="protein sequence ID" value="CAF1076967.1"/>
    <property type="molecule type" value="Genomic_DNA"/>
</dbReference>
<dbReference type="Proteomes" id="UP000663828">
    <property type="component" value="Unassembled WGS sequence"/>
</dbReference>
<dbReference type="Proteomes" id="UP000663852">
    <property type="component" value="Unassembled WGS sequence"/>
</dbReference>
<protein>
    <recommendedName>
        <fullName evidence="5">VWFA domain-containing protein</fullName>
    </recommendedName>
</protein>
<name>A0A814V855_ADIRI</name>
<dbReference type="SUPFAM" id="SSF53300">
    <property type="entry name" value="vWA-like"/>
    <property type="match status" value="1"/>
</dbReference>
<dbReference type="InterPro" id="IPR036465">
    <property type="entry name" value="vWFA_dom_sf"/>
</dbReference>
<dbReference type="AlphaFoldDB" id="A0A814V855"/>
<dbReference type="Gene3D" id="3.40.50.410">
    <property type="entry name" value="von Willebrand factor, type A domain"/>
    <property type="match status" value="1"/>
</dbReference>